<name>A0A1I1BEX0_9BACT</name>
<evidence type="ECO:0000313" key="1">
    <source>
        <dbReference type="EMBL" id="SFB48677.1"/>
    </source>
</evidence>
<organism evidence="1 2">
    <name type="scientific">Algoriphagus aquimarinus</name>
    <dbReference type="NCBI Taxonomy" id="237018"/>
    <lineage>
        <taxon>Bacteria</taxon>
        <taxon>Pseudomonadati</taxon>
        <taxon>Bacteroidota</taxon>
        <taxon>Cytophagia</taxon>
        <taxon>Cytophagales</taxon>
        <taxon>Cyclobacteriaceae</taxon>
        <taxon>Algoriphagus</taxon>
    </lineage>
</organism>
<sequence>MKNLFLFALVALVFISCDKLDEPEILGTYANTLDGCDSVADPMYGCGRFITLSAGGVADVLLGGDIISRTSYKIKGQKIKIEESDQFGMDLTFKYKDDGTLRYEKDDSIWEKQ</sequence>
<dbReference type="EMBL" id="FOKK01000013">
    <property type="protein sequence ID" value="SFB48677.1"/>
    <property type="molecule type" value="Genomic_DNA"/>
</dbReference>
<gene>
    <name evidence="1" type="ORF">SAMN04489723_1132</name>
</gene>
<evidence type="ECO:0000313" key="2">
    <source>
        <dbReference type="Proteomes" id="UP000198790"/>
    </source>
</evidence>
<dbReference type="PROSITE" id="PS51257">
    <property type="entry name" value="PROKAR_LIPOPROTEIN"/>
    <property type="match status" value="1"/>
</dbReference>
<keyword evidence="2" id="KW-1185">Reference proteome</keyword>
<accession>A0A1I1BEX0</accession>
<dbReference type="Proteomes" id="UP000198790">
    <property type="component" value="Unassembled WGS sequence"/>
</dbReference>
<dbReference type="AlphaFoldDB" id="A0A1I1BEX0"/>
<proteinExistence type="predicted"/>
<protein>
    <submittedName>
        <fullName evidence="1">Uncharacterized protein</fullName>
    </submittedName>
</protein>
<dbReference type="OrthoDB" id="825547at2"/>
<reference evidence="1 2" key="1">
    <citation type="submission" date="2016-10" db="EMBL/GenBank/DDBJ databases">
        <authorList>
            <person name="de Groot N.N."/>
        </authorList>
    </citation>
    <scope>NUCLEOTIDE SEQUENCE [LARGE SCALE GENOMIC DNA]</scope>
    <source>
        <strain evidence="1 2">DSM 23399</strain>
    </source>
</reference>
<dbReference type="RefSeq" id="WP_092899108.1">
    <property type="nucleotide sequence ID" value="NZ_FOKK01000013.1"/>
</dbReference>